<dbReference type="PANTHER" id="PTHR33273">
    <property type="entry name" value="DOMAIN-CONTAINING PROTEIN, PUTATIVE-RELATED"/>
    <property type="match status" value="1"/>
</dbReference>
<dbReference type="SUPFAM" id="SSF56219">
    <property type="entry name" value="DNase I-like"/>
    <property type="match status" value="1"/>
</dbReference>
<evidence type="ECO:0000313" key="4">
    <source>
        <dbReference type="Proteomes" id="UP000886998"/>
    </source>
</evidence>
<dbReference type="EMBL" id="BMAV01021694">
    <property type="protein sequence ID" value="GFY75964.1"/>
    <property type="molecule type" value="Genomic_DNA"/>
</dbReference>
<dbReference type="OrthoDB" id="6513770at2759"/>
<dbReference type="InterPro" id="IPR036691">
    <property type="entry name" value="Endo/exonu/phosph_ase_sf"/>
</dbReference>
<comment type="caution">
    <text evidence="3">The sequence shown here is derived from an EMBL/GenBank/DDBJ whole genome shotgun (WGS) entry which is preliminary data.</text>
</comment>
<keyword evidence="3" id="KW-0808">Transferase</keyword>
<dbReference type="AlphaFoldDB" id="A0A8X7CK19"/>
<accession>A0A8X7CK19</accession>
<feature type="region of interest" description="Disordered" evidence="1">
    <location>
        <begin position="1"/>
        <end position="23"/>
    </location>
</feature>
<gene>
    <name evidence="3" type="primary">X-elementORF2_804</name>
    <name evidence="3" type="ORF">TNIN_365921</name>
</gene>
<evidence type="ECO:0000259" key="2">
    <source>
        <dbReference type="Pfam" id="PF14529"/>
    </source>
</evidence>
<keyword evidence="3" id="KW-0695">RNA-directed DNA polymerase</keyword>
<dbReference type="Proteomes" id="UP000886998">
    <property type="component" value="Unassembled WGS sequence"/>
</dbReference>
<proteinExistence type="predicted"/>
<keyword evidence="4" id="KW-1185">Reference proteome</keyword>
<dbReference type="Gene3D" id="3.60.10.10">
    <property type="entry name" value="Endonuclease/exonuclease/phosphatase"/>
    <property type="match status" value="1"/>
</dbReference>
<evidence type="ECO:0000313" key="3">
    <source>
        <dbReference type="EMBL" id="GFY75964.1"/>
    </source>
</evidence>
<dbReference type="InterPro" id="IPR005135">
    <property type="entry name" value="Endo/exonuclease/phosphatase"/>
</dbReference>
<sequence length="782" mass="88964">MESEVDDQCVNMEDNDPPPPKVTDEQHCLHLHGIDKEVRIFAVRKEYINQMLEIESSSPSPTLETTKKLEEELSILEAKIKTLEDKMNEFLPCPINKCKHNNKIKVVKRPAEPVIRPAKFTAKANKNNLECIDFVFPKKTVKNVGQEKNEQIKVNNSYAVLNAANEDAEDVTQPIFKIKPIFMRLTPNYNLILQEIDRTHPTAKNTHTKGFFKIEAETEDHHREITKYLTERKIEYYVIEPPASRPLKLVIKGLPEDVDPEDIKIDLISKGIKIEKVAQLKKFATKAKLPIFMIEVTRDENVNDIFQVRSCLYMQIKLDPFKKSNRITQCYNCNNFHQASHNCHMKTRCLKCGENHRTGQCEIKEKIENPLCINCKSRGHMASSTECPLFPKPRKGSGKTANENKNRNNNENKQNASPKVIPGLTFAQALNPNKSQQMAAPGCASSASNNNQNCTINKEKIEAANAIQNETSEFGYLQALLEIQKIFNLFPSLLSEMEKTDRTHPAPGRGGTALLIKNCISHYHVPTPPLLTGVEATLITITPIDHEPILIGSIYIPPINNYFKNLDDALDPIFNLNSKTILVGDFNAKHTSWGCHCSDTRGNRLFKYIVKNCIDVLAPPTPTRFGYASASIIDYALIKNLNWPCTINSIPELSSDHNPIKLHFPRTSKFELPPPQLNTTWSKFTNSLATNENLYLLTASSTQEVESQVRDLTCEILTAHGNASKPMSHSELPFVQGELKHLFKERNKARKLWQFTRHPQHKTELNRLQNTIKRKVNLYRQQ</sequence>
<evidence type="ECO:0000256" key="1">
    <source>
        <dbReference type="SAM" id="MobiDB-lite"/>
    </source>
</evidence>
<keyword evidence="3" id="KW-0548">Nucleotidyltransferase</keyword>
<feature type="domain" description="Endonuclease/exonuclease/phosphatase" evidence="2">
    <location>
        <begin position="549"/>
        <end position="660"/>
    </location>
</feature>
<feature type="region of interest" description="Disordered" evidence="1">
    <location>
        <begin position="382"/>
        <end position="418"/>
    </location>
</feature>
<name>A0A8X7CK19_9ARAC</name>
<organism evidence="3 4">
    <name type="scientific">Trichonephila inaurata madagascariensis</name>
    <dbReference type="NCBI Taxonomy" id="2747483"/>
    <lineage>
        <taxon>Eukaryota</taxon>
        <taxon>Metazoa</taxon>
        <taxon>Ecdysozoa</taxon>
        <taxon>Arthropoda</taxon>
        <taxon>Chelicerata</taxon>
        <taxon>Arachnida</taxon>
        <taxon>Araneae</taxon>
        <taxon>Araneomorphae</taxon>
        <taxon>Entelegynae</taxon>
        <taxon>Araneoidea</taxon>
        <taxon>Nephilidae</taxon>
        <taxon>Trichonephila</taxon>
        <taxon>Trichonephila inaurata</taxon>
    </lineage>
</organism>
<dbReference type="PANTHER" id="PTHR33273:SF2">
    <property type="entry name" value="ENDONUCLEASE_EXONUCLEASE_PHOSPHATASE DOMAIN-CONTAINING PROTEIN"/>
    <property type="match status" value="1"/>
</dbReference>
<dbReference type="Pfam" id="PF14529">
    <property type="entry name" value="Exo_endo_phos_2"/>
    <property type="match status" value="1"/>
</dbReference>
<protein>
    <submittedName>
        <fullName evidence="3">Putative RNA-directed DNA polymerase from transposon X-element</fullName>
    </submittedName>
</protein>
<reference evidence="3" key="1">
    <citation type="submission" date="2020-08" db="EMBL/GenBank/DDBJ databases">
        <title>Multicomponent nature underlies the extraordinary mechanical properties of spider dragline silk.</title>
        <authorList>
            <person name="Kono N."/>
            <person name="Nakamura H."/>
            <person name="Mori M."/>
            <person name="Yoshida Y."/>
            <person name="Ohtoshi R."/>
            <person name="Malay A.D."/>
            <person name="Moran D.A.P."/>
            <person name="Tomita M."/>
            <person name="Numata K."/>
            <person name="Arakawa K."/>
        </authorList>
    </citation>
    <scope>NUCLEOTIDE SEQUENCE</scope>
</reference>
<dbReference type="GO" id="GO:0003964">
    <property type="term" value="F:RNA-directed DNA polymerase activity"/>
    <property type="evidence" value="ECO:0007669"/>
    <property type="project" value="UniProtKB-KW"/>
</dbReference>
<feature type="non-terminal residue" evidence="3">
    <location>
        <position position="782"/>
    </location>
</feature>